<dbReference type="Proteomes" id="UP000265618">
    <property type="component" value="Unassembled WGS sequence"/>
</dbReference>
<keyword evidence="2" id="KW-1185">Reference proteome</keyword>
<feature type="non-terminal residue" evidence="1">
    <location>
        <position position="1"/>
    </location>
</feature>
<protein>
    <submittedName>
        <fullName evidence="1">Uncharacterized protein</fullName>
    </submittedName>
</protein>
<dbReference type="AlphaFoldDB" id="A0A391NUA1"/>
<proteinExistence type="predicted"/>
<evidence type="ECO:0000313" key="1">
    <source>
        <dbReference type="EMBL" id="GCA62063.1"/>
    </source>
</evidence>
<comment type="caution">
    <text evidence="1">The sequence shown here is derived from an EMBL/GenBank/DDBJ whole genome shotgun (WGS) entry which is preliminary data.</text>
</comment>
<gene>
    <name evidence="1" type="ORF">KIPB_000943</name>
</gene>
<dbReference type="EMBL" id="BDIP01000119">
    <property type="protein sequence ID" value="GCA62063.1"/>
    <property type="molecule type" value="Genomic_DNA"/>
</dbReference>
<evidence type="ECO:0000313" key="2">
    <source>
        <dbReference type="Proteomes" id="UP000265618"/>
    </source>
</evidence>
<reference evidence="1 2" key="1">
    <citation type="journal article" date="2018" name="PLoS ONE">
        <title>The draft genome of Kipferlia bialata reveals reductive genome evolution in fornicate parasites.</title>
        <authorList>
            <person name="Tanifuji G."/>
            <person name="Takabayashi S."/>
            <person name="Kume K."/>
            <person name="Takagi M."/>
            <person name="Nakayama T."/>
            <person name="Kamikawa R."/>
            <person name="Inagaki Y."/>
            <person name="Hashimoto T."/>
        </authorList>
    </citation>
    <scope>NUCLEOTIDE SEQUENCE [LARGE SCALE GENOMIC DNA]</scope>
    <source>
        <strain evidence="1">NY0173</strain>
    </source>
</reference>
<organism evidence="1 2">
    <name type="scientific">Kipferlia bialata</name>
    <dbReference type="NCBI Taxonomy" id="797122"/>
    <lineage>
        <taxon>Eukaryota</taxon>
        <taxon>Metamonada</taxon>
        <taxon>Carpediemonas-like organisms</taxon>
        <taxon>Kipferlia</taxon>
    </lineage>
</organism>
<sequence>EQRKAGNRDAVCSKCGCGGCASGG</sequence>
<accession>A0A391NUA1</accession>
<name>A0A391NUA1_9EUKA</name>